<dbReference type="SMART" id="SM00966">
    <property type="entry name" value="SpoVT_AbrB"/>
    <property type="match status" value="1"/>
</dbReference>
<evidence type="ECO:0000313" key="4">
    <source>
        <dbReference type="Proteomes" id="UP000440498"/>
    </source>
</evidence>
<feature type="domain" description="SpoVT-AbrB" evidence="2">
    <location>
        <begin position="3"/>
        <end position="48"/>
    </location>
</feature>
<protein>
    <submittedName>
        <fullName evidence="3">AbrB/MazE/SpoVT family DNA-binding domain-containing protein</fullName>
    </submittedName>
</protein>
<dbReference type="InterPro" id="IPR037914">
    <property type="entry name" value="SpoVT-AbrB_sf"/>
</dbReference>
<dbReference type="Gene3D" id="2.10.260.10">
    <property type="match status" value="1"/>
</dbReference>
<evidence type="ECO:0000313" key="3">
    <source>
        <dbReference type="EMBL" id="MQA42137.1"/>
    </source>
</evidence>
<dbReference type="InterPro" id="IPR007159">
    <property type="entry name" value="SpoVT-AbrB_dom"/>
</dbReference>
<dbReference type="Pfam" id="PF04014">
    <property type="entry name" value="MazE_antitoxin"/>
    <property type="match status" value="1"/>
</dbReference>
<dbReference type="AlphaFoldDB" id="A0A6A7NCP7"/>
<dbReference type="PANTHER" id="PTHR40516">
    <property type="entry name" value="ANTITOXIN CHPS-RELATED"/>
    <property type="match status" value="1"/>
</dbReference>
<reference evidence="3 4" key="1">
    <citation type="submission" date="2019-10" db="EMBL/GenBank/DDBJ databases">
        <title>Two novel species isolated from a subtropical stream in China.</title>
        <authorList>
            <person name="Lu H."/>
        </authorList>
    </citation>
    <scope>NUCLEOTIDE SEQUENCE [LARGE SCALE GENOMIC DNA]</scope>
    <source>
        <strain evidence="3 4">FT29W</strain>
    </source>
</reference>
<dbReference type="GO" id="GO:0003677">
    <property type="term" value="F:DNA binding"/>
    <property type="evidence" value="ECO:0007669"/>
    <property type="project" value="UniProtKB-UniRule"/>
</dbReference>
<evidence type="ECO:0000259" key="2">
    <source>
        <dbReference type="PROSITE" id="PS51740"/>
    </source>
</evidence>
<dbReference type="EMBL" id="WHUG01000018">
    <property type="protein sequence ID" value="MQA42137.1"/>
    <property type="molecule type" value="Genomic_DNA"/>
</dbReference>
<dbReference type="RefSeq" id="WP_152841278.1">
    <property type="nucleotide sequence ID" value="NZ_WHUG01000018.1"/>
</dbReference>
<keyword evidence="1 3" id="KW-0238">DNA-binding</keyword>
<gene>
    <name evidence="3" type="ORF">GEV02_28750</name>
</gene>
<name>A0A6A7NCP7_9BURK</name>
<comment type="caution">
    <text evidence="3">The sequence shown here is derived from an EMBL/GenBank/DDBJ whole genome shotgun (WGS) entry which is preliminary data.</text>
</comment>
<proteinExistence type="predicted"/>
<sequence>MLLEIQKWGNSAALRIPAAVLKETGLQIGQKLVLKTDGGKLLLAPATETLDDLVARITPENRHSSQLDDPAAGNEAW</sequence>
<dbReference type="GO" id="GO:0097351">
    <property type="term" value="F:toxin sequestering activity"/>
    <property type="evidence" value="ECO:0007669"/>
    <property type="project" value="InterPro"/>
</dbReference>
<keyword evidence="4" id="KW-1185">Reference proteome</keyword>
<dbReference type="PROSITE" id="PS51740">
    <property type="entry name" value="SPOVT_ABRB"/>
    <property type="match status" value="1"/>
</dbReference>
<evidence type="ECO:0000256" key="1">
    <source>
        <dbReference type="PROSITE-ProRule" id="PRU01076"/>
    </source>
</evidence>
<accession>A0A6A7NCP7</accession>
<dbReference type="Proteomes" id="UP000440498">
    <property type="component" value="Unassembled WGS sequence"/>
</dbReference>
<dbReference type="PANTHER" id="PTHR40516:SF1">
    <property type="entry name" value="ANTITOXIN CHPS-RELATED"/>
    <property type="match status" value="1"/>
</dbReference>
<organism evidence="3 4">
    <name type="scientific">Rugamonas aquatica</name>
    <dbReference type="NCBI Taxonomy" id="2743357"/>
    <lineage>
        <taxon>Bacteria</taxon>
        <taxon>Pseudomonadati</taxon>
        <taxon>Pseudomonadota</taxon>
        <taxon>Betaproteobacteria</taxon>
        <taxon>Burkholderiales</taxon>
        <taxon>Oxalobacteraceae</taxon>
        <taxon>Telluria group</taxon>
        <taxon>Rugamonas</taxon>
    </lineage>
</organism>
<dbReference type="InterPro" id="IPR039052">
    <property type="entry name" value="Antitox_PemI-like"/>
</dbReference>
<dbReference type="SUPFAM" id="SSF89447">
    <property type="entry name" value="AbrB/MazE/MraZ-like"/>
    <property type="match status" value="1"/>
</dbReference>